<accession>A0A9P6NQ71</accession>
<name>A0A9P6NQ71_9BASI</name>
<dbReference type="InterPro" id="IPR005135">
    <property type="entry name" value="Endo/exonuclease/phosphatase"/>
</dbReference>
<dbReference type="Proteomes" id="UP000886653">
    <property type="component" value="Unassembled WGS sequence"/>
</dbReference>
<dbReference type="OrthoDB" id="2750930at2759"/>
<dbReference type="Gene3D" id="3.60.10.10">
    <property type="entry name" value="Endonuclease/exonuclease/phosphatase"/>
    <property type="match status" value="1"/>
</dbReference>
<evidence type="ECO:0000259" key="1">
    <source>
        <dbReference type="Pfam" id="PF14529"/>
    </source>
</evidence>
<organism evidence="2 3">
    <name type="scientific">Cronartium quercuum f. sp. fusiforme G11</name>
    <dbReference type="NCBI Taxonomy" id="708437"/>
    <lineage>
        <taxon>Eukaryota</taxon>
        <taxon>Fungi</taxon>
        <taxon>Dikarya</taxon>
        <taxon>Basidiomycota</taxon>
        <taxon>Pucciniomycotina</taxon>
        <taxon>Pucciniomycetes</taxon>
        <taxon>Pucciniales</taxon>
        <taxon>Coleosporiaceae</taxon>
        <taxon>Cronartium</taxon>
    </lineage>
</organism>
<sequence>MEAWLEATKLTNADGNVVLAPTVVKLVTALLRKVSSALKDTRQANLRVDHLEARLTKLTVKPHPLPPKPMGWAAVAGQAAGRKAPDMPSSMRPAPLPAPKMVNEFKASALVICRVPDQTPFEGMAAAQIVQNVNLALEMIGAELDGQAIRITAVAVLRPSGDIKMYMATRAQARWLMEQKHKWSTIADPRLVTQAARYSVVLHSVPAEVQPASPEFLSRLLAQNPSITPHALHSARWLSNPEVTKKTHGLIVVNFLDKDLPQRIEWGGLKYEGLYLRGLHYMRSPTQCFRCHKLGHVAVCCTKEPVCMNCCGKHDTKMCQAEIETPKSFIQQLPSLSPLLMALELISTDSTASPLRLISCYNPPSSFEGIPLLQEWLRAHLIRSTPTILAMDSNLHHPLWNPPLYRHTHPQAKKLIHTCGSAGFKLASPKGTPTFIS</sequence>
<feature type="non-terminal residue" evidence="2">
    <location>
        <position position="437"/>
    </location>
</feature>
<protein>
    <recommendedName>
        <fullName evidence="1">Endonuclease/exonuclease/phosphatase domain-containing protein</fullName>
    </recommendedName>
</protein>
<evidence type="ECO:0000313" key="2">
    <source>
        <dbReference type="EMBL" id="KAG0151335.1"/>
    </source>
</evidence>
<evidence type="ECO:0000313" key="3">
    <source>
        <dbReference type="Proteomes" id="UP000886653"/>
    </source>
</evidence>
<dbReference type="SUPFAM" id="SSF56219">
    <property type="entry name" value="DNase I-like"/>
    <property type="match status" value="1"/>
</dbReference>
<keyword evidence="3" id="KW-1185">Reference proteome</keyword>
<dbReference type="Pfam" id="PF14529">
    <property type="entry name" value="Exo_endo_phos_2"/>
    <property type="match status" value="1"/>
</dbReference>
<dbReference type="EMBL" id="MU167213">
    <property type="protein sequence ID" value="KAG0151335.1"/>
    <property type="molecule type" value="Genomic_DNA"/>
</dbReference>
<reference evidence="2" key="1">
    <citation type="submission" date="2013-11" db="EMBL/GenBank/DDBJ databases">
        <title>Genome sequence of the fusiform rust pathogen reveals effectors for host alternation and coevolution with pine.</title>
        <authorList>
            <consortium name="DOE Joint Genome Institute"/>
            <person name="Smith K."/>
            <person name="Pendleton A."/>
            <person name="Kubisiak T."/>
            <person name="Anderson C."/>
            <person name="Salamov A."/>
            <person name="Aerts A."/>
            <person name="Riley R."/>
            <person name="Clum A."/>
            <person name="Lindquist E."/>
            <person name="Ence D."/>
            <person name="Campbell M."/>
            <person name="Kronenberg Z."/>
            <person name="Feau N."/>
            <person name="Dhillon B."/>
            <person name="Hamelin R."/>
            <person name="Burleigh J."/>
            <person name="Smith J."/>
            <person name="Yandell M."/>
            <person name="Nelson C."/>
            <person name="Grigoriev I."/>
            <person name="Davis J."/>
        </authorList>
    </citation>
    <scope>NUCLEOTIDE SEQUENCE</scope>
    <source>
        <strain evidence="2">G11</strain>
    </source>
</reference>
<proteinExistence type="predicted"/>
<dbReference type="InterPro" id="IPR036691">
    <property type="entry name" value="Endo/exonu/phosph_ase_sf"/>
</dbReference>
<feature type="domain" description="Endonuclease/exonuclease/phosphatase" evidence="1">
    <location>
        <begin position="356"/>
        <end position="437"/>
    </location>
</feature>
<gene>
    <name evidence="2" type="ORF">CROQUDRAFT_36718</name>
</gene>
<comment type="caution">
    <text evidence="2">The sequence shown here is derived from an EMBL/GenBank/DDBJ whole genome shotgun (WGS) entry which is preliminary data.</text>
</comment>
<dbReference type="AlphaFoldDB" id="A0A9P6NQ71"/>
<dbReference type="GO" id="GO:0003824">
    <property type="term" value="F:catalytic activity"/>
    <property type="evidence" value="ECO:0007669"/>
    <property type="project" value="InterPro"/>
</dbReference>